<evidence type="ECO:0000259" key="18">
    <source>
        <dbReference type="Pfam" id="PF00593"/>
    </source>
</evidence>
<keyword evidence="9" id="KW-0406">Ion transport</keyword>
<dbReference type="GO" id="GO:0015344">
    <property type="term" value="F:siderophore uptake transmembrane transporter activity"/>
    <property type="evidence" value="ECO:0007669"/>
    <property type="project" value="TreeGrafter"/>
</dbReference>
<organism evidence="20 21">
    <name type="scientific">Alcaligenes xylosoxydans xylosoxydans</name>
    <name type="common">Achromobacter xylosoxidans</name>
    <dbReference type="NCBI Taxonomy" id="85698"/>
    <lineage>
        <taxon>Bacteria</taxon>
        <taxon>Pseudomonadati</taxon>
        <taxon>Pseudomonadota</taxon>
        <taxon>Betaproteobacteria</taxon>
        <taxon>Burkholderiales</taxon>
        <taxon>Alcaligenaceae</taxon>
        <taxon>Achromobacter</taxon>
    </lineage>
</organism>
<gene>
    <name evidence="20" type="ORF">BIZ92_19595</name>
</gene>
<evidence type="ECO:0000313" key="20">
    <source>
        <dbReference type="EMBL" id="OMG91520.1"/>
    </source>
</evidence>
<keyword evidence="3 14" id="KW-0813">Transport</keyword>
<evidence type="ECO:0000256" key="17">
    <source>
        <dbReference type="SAM" id="MobiDB-lite"/>
    </source>
</evidence>
<keyword evidence="4 14" id="KW-1134">Transmembrane beta strand</keyword>
<reference evidence="20 21" key="1">
    <citation type="submission" date="2016-09" db="EMBL/GenBank/DDBJ databases">
        <title>Phylogenomics of Achromobacter.</title>
        <authorList>
            <person name="Jeukens J."/>
            <person name="Freschi L."/>
            <person name="Vincent A.T."/>
            <person name="Emond-Rheault J.-G."/>
            <person name="Kukavica-Ibrulj I."/>
            <person name="Charette S.J."/>
            <person name="Levesque R.C."/>
        </authorList>
    </citation>
    <scope>NUCLEOTIDE SEQUENCE [LARGE SCALE GENOMIC DNA]</scope>
    <source>
        <strain evidence="20 21">AUS488</strain>
    </source>
</reference>
<dbReference type="InterPro" id="IPR037066">
    <property type="entry name" value="Plug_dom_sf"/>
</dbReference>
<dbReference type="InterPro" id="IPR010917">
    <property type="entry name" value="TonB_rcpt_CS"/>
</dbReference>
<dbReference type="InterPro" id="IPR039426">
    <property type="entry name" value="TonB-dep_rcpt-like"/>
</dbReference>
<dbReference type="InterPro" id="IPR036942">
    <property type="entry name" value="Beta-barrel_TonB_sf"/>
</dbReference>
<dbReference type="RefSeq" id="WP_076409709.1">
    <property type="nucleotide sequence ID" value="NZ_AP028040.1"/>
</dbReference>
<evidence type="ECO:0000256" key="10">
    <source>
        <dbReference type="ARBA" id="ARBA00023077"/>
    </source>
</evidence>
<evidence type="ECO:0000256" key="13">
    <source>
        <dbReference type="ARBA" id="ARBA00023237"/>
    </source>
</evidence>
<protein>
    <recommendedName>
        <fullName evidence="22">TonB-dependent siderophore receptor</fullName>
    </recommendedName>
</protein>
<evidence type="ECO:0000259" key="19">
    <source>
        <dbReference type="Pfam" id="PF07715"/>
    </source>
</evidence>
<evidence type="ECO:0000256" key="9">
    <source>
        <dbReference type="ARBA" id="ARBA00023065"/>
    </source>
</evidence>
<evidence type="ECO:0000256" key="5">
    <source>
        <dbReference type="ARBA" id="ARBA00022496"/>
    </source>
</evidence>
<keyword evidence="6 14" id="KW-0812">Transmembrane</keyword>
<evidence type="ECO:0000256" key="12">
    <source>
        <dbReference type="ARBA" id="ARBA00023170"/>
    </source>
</evidence>
<keyword evidence="5" id="KW-0410">Iron transport</keyword>
<keyword evidence="7" id="KW-0732">Signal</keyword>
<evidence type="ECO:0000256" key="15">
    <source>
        <dbReference type="PROSITE-ProRule" id="PRU10144"/>
    </source>
</evidence>
<dbReference type="Pfam" id="PF07715">
    <property type="entry name" value="Plug"/>
    <property type="match status" value="1"/>
</dbReference>
<dbReference type="Proteomes" id="UP000187251">
    <property type="component" value="Unassembled WGS sequence"/>
</dbReference>
<evidence type="ECO:0000256" key="2">
    <source>
        <dbReference type="ARBA" id="ARBA00009810"/>
    </source>
</evidence>
<evidence type="ECO:0000256" key="8">
    <source>
        <dbReference type="ARBA" id="ARBA00023004"/>
    </source>
</evidence>
<dbReference type="PROSITE" id="PS52016">
    <property type="entry name" value="TONB_DEPENDENT_REC_3"/>
    <property type="match status" value="1"/>
</dbReference>
<dbReference type="Gene3D" id="2.170.130.10">
    <property type="entry name" value="TonB-dependent receptor, plug domain"/>
    <property type="match status" value="1"/>
</dbReference>
<evidence type="ECO:0000256" key="14">
    <source>
        <dbReference type="PROSITE-ProRule" id="PRU01360"/>
    </source>
</evidence>
<feature type="domain" description="TonB-dependent receptor-like beta-barrel" evidence="18">
    <location>
        <begin position="300"/>
        <end position="696"/>
    </location>
</feature>
<dbReference type="OrthoDB" id="5346107at2"/>
<dbReference type="CDD" id="cd01347">
    <property type="entry name" value="ligand_gated_channel"/>
    <property type="match status" value="1"/>
</dbReference>
<dbReference type="SUPFAM" id="SSF56935">
    <property type="entry name" value="Porins"/>
    <property type="match status" value="1"/>
</dbReference>
<keyword evidence="10 16" id="KW-0798">TonB box</keyword>
<evidence type="ECO:0008006" key="22">
    <source>
        <dbReference type="Google" id="ProtNLM"/>
    </source>
</evidence>
<evidence type="ECO:0000256" key="11">
    <source>
        <dbReference type="ARBA" id="ARBA00023136"/>
    </source>
</evidence>
<dbReference type="GO" id="GO:0015891">
    <property type="term" value="P:siderophore transport"/>
    <property type="evidence" value="ECO:0007669"/>
    <property type="project" value="InterPro"/>
</dbReference>
<dbReference type="GO" id="GO:0009279">
    <property type="term" value="C:cell outer membrane"/>
    <property type="evidence" value="ECO:0007669"/>
    <property type="project" value="UniProtKB-SubCell"/>
</dbReference>
<keyword evidence="13 14" id="KW-0998">Cell outer membrane</keyword>
<accession>A0A1R1JY49</accession>
<keyword evidence="8" id="KW-0408">Iron</keyword>
<feature type="short sequence motif" description="TonB C-terminal box" evidence="15">
    <location>
        <begin position="710"/>
        <end position="727"/>
    </location>
</feature>
<dbReference type="AlphaFoldDB" id="A0A1R1JY49"/>
<evidence type="ECO:0000256" key="16">
    <source>
        <dbReference type="RuleBase" id="RU003357"/>
    </source>
</evidence>
<dbReference type="PANTHER" id="PTHR32552:SF82">
    <property type="entry name" value="FCUA PROTEIN"/>
    <property type="match status" value="1"/>
</dbReference>
<dbReference type="Gene3D" id="2.40.170.20">
    <property type="entry name" value="TonB-dependent receptor, beta-barrel domain"/>
    <property type="match status" value="1"/>
</dbReference>
<dbReference type="PROSITE" id="PS01156">
    <property type="entry name" value="TONB_DEPENDENT_REC_2"/>
    <property type="match status" value="1"/>
</dbReference>
<dbReference type="InterPro" id="IPR010105">
    <property type="entry name" value="TonB_sidphr_rcpt"/>
</dbReference>
<comment type="similarity">
    <text evidence="2 14 16">Belongs to the TonB-dependent receptor family.</text>
</comment>
<feature type="region of interest" description="Disordered" evidence="17">
    <location>
        <begin position="416"/>
        <end position="435"/>
    </location>
</feature>
<sequence>MHHPACIARPPRLRPRAVRSSGQTSLAVSFLLVLGGLPAAGQATQLEPVVVEGARVNAPAPVHAGGQVATGGQLGLLGNVGLADAPFSQTSYTAALIEDQQAATLGDVLDNLPSVRRSVPPNNIGEQFKIRGFALSDTQTAVNGLYGLVSTYGGTPPLEIAERVEVLLGPSALLNGMAPVGGSINIVPKRAADEPLARVTLGAESTSLAKAHVDMGRRFGGAGEWGLRVNGSRRGGGAPLDGVSRKDDVGALALDYRGERLRVALDVWRSTVRNRGGTPIIPGMDASLTMMPRAPDGGITVSDDDYDAHNTTAMVGGEFDLSHRWTAFARFGTRHNDFAGRGQLVTNVKADGSAYLFPFGTRADNRARSAELGARGAFRTGIVRHAFVLSGTRQQDQARQGFVYAPIGVTNIYHPPAAGNPAPVPGDPPKTSRSTFDSVALADTLSLDDERFLLTLGARRQRVKVDNFDATLHGFTPVTSTYDQRAWTPMVGLVIKPLAHLSLYANHIQGLEQGTTVGRNYQNAGEVLPPYKTRQFEIGAKLDSGGFGNTLSLFQISRPSTVSDRATRPLPTLRLDGEQRNRGVEWAFFGTVTRRVRVLGGVSYTRGKLTRTEGGLDNGNDAPGTAPLAANLGLEWDLPGLAGLTLSGRVIHTGAQYVDNANTLRMPSWTRLDLGARYATRIAGKTLTLRASVHNVADRRYWEGAYMSGYVSPAAPRAFLLAASMDF</sequence>
<comment type="caution">
    <text evidence="20">The sequence shown here is derived from an EMBL/GenBank/DDBJ whole genome shotgun (WGS) entry which is preliminary data.</text>
</comment>
<evidence type="ECO:0000256" key="1">
    <source>
        <dbReference type="ARBA" id="ARBA00004571"/>
    </source>
</evidence>
<dbReference type="InterPro" id="IPR000531">
    <property type="entry name" value="Beta-barrel_TonB"/>
</dbReference>
<feature type="domain" description="TonB-dependent receptor plug" evidence="19">
    <location>
        <begin position="83"/>
        <end position="182"/>
    </location>
</feature>
<evidence type="ECO:0000313" key="21">
    <source>
        <dbReference type="Proteomes" id="UP000187251"/>
    </source>
</evidence>
<dbReference type="EMBL" id="MJMN01000003">
    <property type="protein sequence ID" value="OMG91520.1"/>
    <property type="molecule type" value="Genomic_DNA"/>
</dbReference>
<keyword evidence="12" id="KW-0675">Receptor</keyword>
<evidence type="ECO:0000256" key="7">
    <source>
        <dbReference type="ARBA" id="ARBA00022729"/>
    </source>
</evidence>
<keyword evidence="11 14" id="KW-0472">Membrane</keyword>
<name>A0A1R1JY49_ALCXX</name>
<proteinExistence type="inferred from homology"/>
<evidence type="ECO:0000256" key="4">
    <source>
        <dbReference type="ARBA" id="ARBA00022452"/>
    </source>
</evidence>
<dbReference type="PANTHER" id="PTHR32552">
    <property type="entry name" value="FERRICHROME IRON RECEPTOR-RELATED"/>
    <property type="match status" value="1"/>
</dbReference>
<dbReference type="GO" id="GO:0038023">
    <property type="term" value="F:signaling receptor activity"/>
    <property type="evidence" value="ECO:0007669"/>
    <property type="project" value="InterPro"/>
</dbReference>
<dbReference type="NCBIfam" id="TIGR01783">
    <property type="entry name" value="TonB-siderophor"/>
    <property type="match status" value="1"/>
</dbReference>
<evidence type="ECO:0000256" key="3">
    <source>
        <dbReference type="ARBA" id="ARBA00022448"/>
    </source>
</evidence>
<dbReference type="InterPro" id="IPR012910">
    <property type="entry name" value="Plug_dom"/>
</dbReference>
<dbReference type="Pfam" id="PF00593">
    <property type="entry name" value="TonB_dep_Rec_b-barrel"/>
    <property type="match status" value="1"/>
</dbReference>
<comment type="subcellular location">
    <subcellularLocation>
        <location evidence="1 14">Cell outer membrane</location>
        <topology evidence="1 14">Multi-pass membrane protein</topology>
    </subcellularLocation>
</comment>
<evidence type="ECO:0000256" key="6">
    <source>
        <dbReference type="ARBA" id="ARBA00022692"/>
    </source>
</evidence>